<accession>A0A8U0ILD8</accession>
<dbReference type="GeneID" id="72189711"/>
<evidence type="ECO:0000313" key="3">
    <source>
        <dbReference type="Proteomes" id="UP000830434"/>
    </source>
</evidence>
<keyword evidence="1" id="KW-0812">Transmembrane</keyword>
<sequence length="129" mass="13095">MATFALTRLPAATTLALLAGLANAAVGLRAVSRSGRIGPVGLLWGGVGLTATVAVPLVLFADYSLVTPLVTIGLYVYGFYVADPPPTPGDWFVGYVLLWPALVGGGVLLGGVEYALRSTFGVAPPGPVV</sequence>
<keyword evidence="1" id="KW-1133">Transmembrane helix</keyword>
<evidence type="ECO:0000313" key="2">
    <source>
        <dbReference type="EMBL" id="UPW01953.1"/>
    </source>
</evidence>
<name>A0A8U0ILD8_9EURY</name>
<dbReference type="AlphaFoldDB" id="A0A8U0ILD8"/>
<protein>
    <submittedName>
        <fullName evidence="2">Uncharacterized protein</fullName>
    </submittedName>
</protein>
<gene>
    <name evidence="2" type="ORF">M0R88_07610</name>
</gene>
<evidence type="ECO:0000256" key="1">
    <source>
        <dbReference type="SAM" id="Phobius"/>
    </source>
</evidence>
<organism evidence="2 3">
    <name type="scientific">Halorussus gelatinilyticus</name>
    <dbReference type="NCBI Taxonomy" id="2937524"/>
    <lineage>
        <taxon>Archaea</taxon>
        <taxon>Methanobacteriati</taxon>
        <taxon>Methanobacteriota</taxon>
        <taxon>Stenosarchaea group</taxon>
        <taxon>Halobacteria</taxon>
        <taxon>Halobacteriales</taxon>
        <taxon>Haladaptataceae</taxon>
        <taxon>Halorussus</taxon>
    </lineage>
</organism>
<reference evidence="2" key="1">
    <citation type="submission" date="2022-04" db="EMBL/GenBank/DDBJ databases">
        <title>Diverse halophilic archaea isolated from saline environments.</title>
        <authorList>
            <person name="Cui H.-L."/>
        </authorList>
    </citation>
    <scope>NUCLEOTIDE SEQUENCE</scope>
    <source>
        <strain evidence="2">XZYJT40</strain>
    </source>
</reference>
<dbReference type="KEGG" id="haxz:M0R88_07610"/>
<feature type="transmembrane region" description="Helical" evidence="1">
    <location>
        <begin position="65"/>
        <end position="82"/>
    </location>
</feature>
<keyword evidence="1" id="KW-0472">Membrane</keyword>
<feature type="transmembrane region" description="Helical" evidence="1">
    <location>
        <begin position="94"/>
        <end position="116"/>
    </location>
</feature>
<dbReference type="Proteomes" id="UP000830434">
    <property type="component" value="Chromosome"/>
</dbReference>
<keyword evidence="3" id="KW-1185">Reference proteome</keyword>
<dbReference type="EMBL" id="CP096658">
    <property type="protein sequence ID" value="UPW01953.1"/>
    <property type="molecule type" value="Genomic_DNA"/>
</dbReference>
<feature type="transmembrane region" description="Helical" evidence="1">
    <location>
        <begin position="40"/>
        <end position="60"/>
    </location>
</feature>
<dbReference type="RefSeq" id="WP_248656340.1">
    <property type="nucleotide sequence ID" value="NZ_CP096658.1"/>
</dbReference>
<proteinExistence type="predicted"/>